<evidence type="ECO:0000256" key="5">
    <source>
        <dbReference type="ARBA" id="ARBA00022679"/>
    </source>
</evidence>
<keyword evidence="16" id="KW-1185">Reference proteome</keyword>
<evidence type="ECO:0000256" key="8">
    <source>
        <dbReference type="ARBA" id="ARBA00022777"/>
    </source>
</evidence>
<dbReference type="CDD" id="cd14196">
    <property type="entry name" value="STKc_DAPK2"/>
    <property type="match status" value="1"/>
</dbReference>
<dbReference type="PROSITE" id="PS50011">
    <property type="entry name" value="PROTEIN_KINASE_DOM"/>
    <property type="match status" value="1"/>
</dbReference>
<dbReference type="GO" id="GO:0006915">
    <property type="term" value="P:apoptotic process"/>
    <property type="evidence" value="ECO:0007669"/>
    <property type="project" value="UniProtKB-KW"/>
</dbReference>
<evidence type="ECO:0000256" key="10">
    <source>
        <dbReference type="ARBA" id="ARBA00047899"/>
    </source>
</evidence>
<dbReference type="PANTHER" id="PTHR24342:SF15">
    <property type="entry name" value="DEATH-ASSOCIATED PROTEIN KINASE 2"/>
    <property type="match status" value="1"/>
</dbReference>
<accession>A0A7K4J784</accession>
<dbReference type="InterPro" id="IPR017441">
    <property type="entry name" value="Protein_kinase_ATP_BS"/>
</dbReference>
<dbReference type="PANTHER" id="PTHR24342">
    <property type="entry name" value="SERINE/THREONINE-PROTEIN KINASE 17"/>
    <property type="match status" value="1"/>
</dbReference>
<dbReference type="InterPro" id="IPR000719">
    <property type="entry name" value="Prot_kinase_dom"/>
</dbReference>
<keyword evidence="8 15" id="KW-0418">Kinase</keyword>
<dbReference type="GO" id="GO:0005524">
    <property type="term" value="F:ATP binding"/>
    <property type="evidence" value="ECO:0007669"/>
    <property type="project" value="UniProtKB-UniRule"/>
</dbReference>
<keyword evidence="9 13" id="KW-0067">ATP-binding</keyword>
<keyword evidence="3" id="KW-0723">Serine/threonine-protein kinase</keyword>
<feature type="binding site" evidence="13">
    <location>
        <position position="60"/>
    </location>
    <ligand>
        <name>ATP</name>
        <dbReference type="ChEBI" id="CHEBI:30616"/>
    </ligand>
</feature>
<comment type="catalytic activity">
    <reaction evidence="10">
        <text>L-threonyl-[protein] + ATP = O-phospho-L-threonyl-[protein] + ADP + H(+)</text>
        <dbReference type="Rhea" id="RHEA:46608"/>
        <dbReference type="Rhea" id="RHEA-COMP:11060"/>
        <dbReference type="Rhea" id="RHEA-COMP:11605"/>
        <dbReference type="ChEBI" id="CHEBI:15378"/>
        <dbReference type="ChEBI" id="CHEBI:30013"/>
        <dbReference type="ChEBI" id="CHEBI:30616"/>
        <dbReference type="ChEBI" id="CHEBI:61977"/>
        <dbReference type="ChEBI" id="CHEBI:456216"/>
        <dbReference type="EC" id="2.7.11.1"/>
    </reaction>
</comment>
<dbReference type="Gene3D" id="3.30.200.20">
    <property type="entry name" value="Phosphorylase Kinase, domain 1"/>
    <property type="match status" value="1"/>
</dbReference>
<dbReference type="Pfam" id="PF00069">
    <property type="entry name" value="Pkinase"/>
    <property type="match status" value="1"/>
</dbReference>
<dbReference type="SMART" id="SM00220">
    <property type="entry name" value="S_TKc"/>
    <property type="match status" value="1"/>
</dbReference>
<dbReference type="GO" id="GO:0035556">
    <property type="term" value="P:intracellular signal transduction"/>
    <property type="evidence" value="ECO:0007669"/>
    <property type="project" value="TreeGrafter"/>
</dbReference>
<dbReference type="InterPro" id="IPR011009">
    <property type="entry name" value="Kinase-like_dom_sf"/>
</dbReference>
<evidence type="ECO:0000313" key="15">
    <source>
        <dbReference type="EMBL" id="NWH61152.1"/>
    </source>
</evidence>
<dbReference type="Gene3D" id="1.10.510.10">
    <property type="entry name" value="Transferase(Phosphotransferase) domain 1"/>
    <property type="match status" value="1"/>
</dbReference>
<protein>
    <recommendedName>
        <fullName evidence="2">non-specific serine/threonine protein kinase</fullName>
        <ecNumber evidence="2">2.7.11.1</ecNumber>
    </recommendedName>
</protein>
<dbReference type="EC" id="2.7.11.1" evidence="2"/>
<evidence type="ECO:0000256" key="1">
    <source>
        <dbReference type="ARBA" id="ARBA00001946"/>
    </source>
</evidence>
<keyword evidence="5" id="KW-0808">Transferase</keyword>
<dbReference type="EMBL" id="VWPV01015399">
    <property type="protein sequence ID" value="NWH61152.1"/>
    <property type="molecule type" value="Genomic_DNA"/>
</dbReference>
<feature type="domain" description="Protein kinase" evidence="14">
    <location>
        <begin position="27"/>
        <end position="289"/>
    </location>
</feature>
<evidence type="ECO:0000256" key="11">
    <source>
        <dbReference type="ARBA" id="ARBA00048679"/>
    </source>
</evidence>
<evidence type="ECO:0000256" key="9">
    <source>
        <dbReference type="ARBA" id="ARBA00022840"/>
    </source>
</evidence>
<dbReference type="PROSITE" id="PS00107">
    <property type="entry name" value="PROTEIN_KINASE_ATP"/>
    <property type="match status" value="1"/>
</dbReference>
<dbReference type="GO" id="GO:0043065">
    <property type="term" value="P:positive regulation of apoptotic process"/>
    <property type="evidence" value="ECO:0007669"/>
    <property type="project" value="TreeGrafter"/>
</dbReference>
<organism evidence="15 16">
    <name type="scientific">Geococcyx californianus</name>
    <name type="common">Greater roadrunner</name>
    <name type="synonym">Saurothera californiana</name>
    <dbReference type="NCBI Taxonomy" id="8947"/>
    <lineage>
        <taxon>Eukaryota</taxon>
        <taxon>Metazoa</taxon>
        <taxon>Chordata</taxon>
        <taxon>Craniata</taxon>
        <taxon>Vertebrata</taxon>
        <taxon>Euteleostomi</taxon>
        <taxon>Archelosauria</taxon>
        <taxon>Archosauria</taxon>
        <taxon>Dinosauria</taxon>
        <taxon>Saurischia</taxon>
        <taxon>Theropoda</taxon>
        <taxon>Coelurosauria</taxon>
        <taxon>Aves</taxon>
        <taxon>Neognathae</taxon>
        <taxon>Neoaves</taxon>
        <taxon>Otidimorphae</taxon>
        <taxon>Cuculiformes</taxon>
        <taxon>Neomorphidae</taxon>
        <taxon>Geococcyx</taxon>
    </lineage>
</organism>
<proteinExistence type="inferred from homology"/>
<keyword evidence="7 13" id="KW-0547">Nucleotide-binding</keyword>
<dbReference type="GO" id="GO:0004674">
    <property type="term" value="F:protein serine/threonine kinase activity"/>
    <property type="evidence" value="ECO:0007669"/>
    <property type="project" value="UniProtKB-KW"/>
</dbReference>
<feature type="non-terminal residue" evidence="15">
    <location>
        <position position="1"/>
    </location>
</feature>
<reference evidence="15 16" key="1">
    <citation type="submission" date="2019-09" db="EMBL/GenBank/DDBJ databases">
        <title>Bird 10,000 Genomes (B10K) Project - Family phase.</title>
        <authorList>
            <person name="Zhang G."/>
        </authorList>
    </citation>
    <scope>NUCLEOTIDE SEQUENCE [LARGE SCALE GENOMIC DNA]</scope>
    <source>
        <strain evidence="15">B10K-CU-031-07</strain>
        <tissue evidence="15">Muscle</tissue>
    </source>
</reference>
<evidence type="ECO:0000256" key="3">
    <source>
        <dbReference type="ARBA" id="ARBA00022527"/>
    </source>
</evidence>
<keyword evidence="6" id="KW-0053">Apoptosis</keyword>
<dbReference type="SUPFAM" id="SSF56112">
    <property type="entry name" value="Protein kinase-like (PK-like)"/>
    <property type="match status" value="1"/>
</dbReference>
<feature type="non-terminal residue" evidence="15">
    <location>
        <position position="507"/>
    </location>
</feature>
<evidence type="ECO:0000256" key="12">
    <source>
        <dbReference type="ARBA" id="ARBA00060827"/>
    </source>
</evidence>
<sequence length="507" mass="58439">FQLHHLCASMKSPNMALFKQQKVEDVYEIGEELGSGQFAIVKRCREKSTGLEFAAKFIKKRQSRASRRGVRREEIEREVSILQQILHANIIKLHDIYENKTDVVLILELVSGGELFDFLAQKESLSEEEATRFIKQILDGVNYLHSKKIAHFDLKPENIMLLDKNIPIPHIKLIDFGLAHKIEDGVEFKNIFGTPEFVAPEIVNYEPLGLAADMWSIGVITYILLSGASPFLGETKQETLANITAVNYEFDEEFFSNTSDLAKDFIRKLLVKDTRKRLTIQEALSHPWITVRLKKQLKEETKVQENKKVENTQLKTKRLREYTIKCHSSMPPNNTYINFERFARVVEDISLTERGVSTLAASHDSLQEDIDALVSIYNEKEAWYKEENESVRHQLSQLKYEYRKIESLKRHLQEDIKAVGTSLTGITGKYADLQSQYESLSQELSQELKWIQDLMSSFQLENEAYVNGNFDSVFNKDINESLMELLNRSRCEEFLAGLNLDVAESNQ</sequence>
<comment type="similarity">
    <text evidence="12">Belongs to the protein kinase superfamily. CAMK Ser/Thr protein kinase family. DAP kinase subfamily.</text>
</comment>
<name>A0A7K4J784_GEOCA</name>
<comment type="cofactor">
    <cofactor evidence="1">
        <name>Mg(2+)</name>
        <dbReference type="ChEBI" id="CHEBI:18420"/>
    </cofactor>
</comment>
<evidence type="ECO:0000256" key="13">
    <source>
        <dbReference type="PROSITE-ProRule" id="PRU10141"/>
    </source>
</evidence>
<dbReference type="FunFam" id="3.30.200.20:FF:000110">
    <property type="entry name" value="Death-associated kinase 3, isoform CRA_a"/>
    <property type="match status" value="1"/>
</dbReference>
<comment type="catalytic activity">
    <reaction evidence="11">
        <text>L-seryl-[protein] + ATP = O-phospho-L-seryl-[protein] + ADP + H(+)</text>
        <dbReference type="Rhea" id="RHEA:17989"/>
        <dbReference type="Rhea" id="RHEA-COMP:9863"/>
        <dbReference type="Rhea" id="RHEA-COMP:11604"/>
        <dbReference type="ChEBI" id="CHEBI:15378"/>
        <dbReference type="ChEBI" id="CHEBI:29999"/>
        <dbReference type="ChEBI" id="CHEBI:30616"/>
        <dbReference type="ChEBI" id="CHEBI:83421"/>
        <dbReference type="ChEBI" id="CHEBI:456216"/>
        <dbReference type="EC" id="2.7.11.1"/>
    </reaction>
</comment>
<dbReference type="PROSITE" id="PS00108">
    <property type="entry name" value="PROTEIN_KINASE_ST"/>
    <property type="match status" value="1"/>
</dbReference>
<dbReference type="OrthoDB" id="74764at2759"/>
<keyword evidence="4" id="KW-0597">Phosphoprotein</keyword>
<evidence type="ECO:0000256" key="2">
    <source>
        <dbReference type="ARBA" id="ARBA00012513"/>
    </source>
</evidence>
<dbReference type="AlphaFoldDB" id="A0A7K4J784"/>
<gene>
    <name evidence="15" type="primary">Dapk3_0</name>
    <name evidence="15" type="ORF">GEOCAL_R09825</name>
</gene>
<comment type="caution">
    <text evidence="15">The sequence shown here is derived from an EMBL/GenBank/DDBJ whole genome shotgun (WGS) entry which is preliminary data.</text>
</comment>
<evidence type="ECO:0000256" key="4">
    <source>
        <dbReference type="ARBA" id="ARBA00022553"/>
    </source>
</evidence>
<dbReference type="FunFam" id="1.10.510.10:FF:000250">
    <property type="entry name" value="Death-associated protein kinase 3"/>
    <property type="match status" value="1"/>
</dbReference>
<dbReference type="GO" id="GO:0005737">
    <property type="term" value="C:cytoplasm"/>
    <property type="evidence" value="ECO:0007669"/>
    <property type="project" value="TreeGrafter"/>
</dbReference>
<evidence type="ECO:0000259" key="14">
    <source>
        <dbReference type="PROSITE" id="PS50011"/>
    </source>
</evidence>
<evidence type="ECO:0000256" key="6">
    <source>
        <dbReference type="ARBA" id="ARBA00022703"/>
    </source>
</evidence>
<evidence type="ECO:0000313" key="16">
    <source>
        <dbReference type="Proteomes" id="UP000531151"/>
    </source>
</evidence>
<evidence type="ECO:0000256" key="7">
    <source>
        <dbReference type="ARBA" id="ARBA00022741"/>
    </source>
</evidence>
<dbReference type="GO" id="GO:0005634">
    <property type="term" value="C:nucleus"/>
    <property type="evidence" value="ECO:0007669"/>
    <property type="project" value="TreeGrafter"/>
</dbReference>
<dbReference type="InterPro" id="IPR008271">
    <property type="entry name" value="Ser/Thr_kinase_AS"/>
</dbReference>
<dbReference type="Proteomes" id="UP000531151">
    <property type="component" value="Unassembled WGS sequence"/>
</dbReference>